<evidence type="ECO:0000259" key="2">
    <source>
        <dbReference type="SMART" id="SM00014"/>
    </source>
</evidence>
<feature type="transmembrane region" description="Helical" evidence="1">
    <location>
        <begin position="189"/>
        <end position="209"/>
    </location>
</feature>
<protein>
    <submittedName>
        <fullName evidence="3">Membrane-associated phospholipid phosphatase (PgpB)</fullName>
    </submittedName>
</protein>
<dbReference type="InterPro" id="IPR000326">
    <property type="entry name" value="PAP2/HPO"/>
</dbReference>
<dbReference type="PANTHER" id="PTHR14969:SF13">
    <property type="entry name" value="AT30094P"/>
    <property type="match status" value="1"/>
</dbReference>
<organism evidence="3 4">
    <name type="scientific">Eupransor demetentiae</name>
    <dbReference type="NCBI Taxonomy" id="3109584"/>
    <lineage>
        <taxon>Bacteria</taxon>
        <taxon>Bacillati</taxon>
        <taxon>Bacillota</taxon>
        <taxon>Bacilli</taxon>
        <taxon>Lactobacillales</taxon>
        <taxon>Lactobacillaceae</taxon>
        <taxon>Eupransor</taxon>
    </lineage>
</organism>
<feature type="transmembrane region" description="Helical" evidence="1">
    <location>
        <begin position="130"/>
        <end position="150"/>
    </location>
</feature>
<keyword evidence="1" id="KW-1133">Transmembrane helix</keyword>
<dbReference type="SMART" id="SM00014">
    <property type="entry name" value="acidPPc"/>
    <property type="match status" value="1"/>
</dbReference>
<dbReference type="Gene3D" id="1.20.144.10">
    <property type="entry name" value="Phosphatidic acid phosphatase type 2/haloperoxidase"/>
    <property type="match status" value="2"/>
</dbReference>
<comment type="caution">
    <text evidence="3">The sequence shown here is derived from an EMBL/GenBank/DDBJ whole genome shotgun (WGS) entry which is preliminary data.</text>
</comment>
<dbReference type="PANTHER" id="PTHR14969">
    <property type="entry name" value="SPHINGOSINE-1-PHOSPHATE PHOSPHOHYDROLASE"/>
    <property type="match status" value="1"/>
</dbReference>
<evidence type="ECO:0000313" key="4">
    <source>
        <dbReference type="Proteomes" id="UP001314241"/>
    </source>
</evidence>
<feature type="transmembrane region" description="Helical" evidence="1">
    <location>
        <begin position="157"/>
        <end position="177"/>
    </location>
</feature>
<feature type="domain" description="Phosphatidic acid phosphatase type 2/haloperoxidase" evidence="2">
    <location>
        <begin position="89"/>
        <end position="200"/>
    </location>
</feature>
<dbReference type="EMBL" id="CAWVOH010000003">
    <property type="protein sequence ID" value="CAK8054766.1"/>
    <property type="molecule type" value="Genomic_DNA"/>
</dbReference>
<evidence type="ECO:0000313" key="3">
    <source>
        <dbReference type="EMBL" id="CAK8054766.1"/>
    </source>
</evidence>
<keyword evidence="4" id="KW-1185">Reference proteome</keyword>
<feature type="transmembrane region" description="Helical" evidence="1">
    <location>
        <begin position="12"/>
        <end position="35"/>
    </location>
</feature>
<gene>
    <name evidence="3" type="ORF">R54876_GBNLAHCA_01343</name>
</gene>
<evidence type="ECO:0000256" key="1">
    <source>
        <dbReference type="SAM" id="Phobius"/>
    </source>
</evidence>
<keyword evidence="1" id="KW-0472">Membrane</keyword>
<dbReference type="Pfam" id="PF01569">
    <property type="entry name" value="PAP2"/>
    <property type="match status" value="1"/>
</dbReference>
<dbReference type="Proteomes" id="UP001314241">
    <property type="component" value="Unassembled WGS sequence"/>
</dbReference>
<reference evidence="3 4" key="1">
    <citation type="submission" date="2024-01" db="EMBL/GenBank/DDBJ databases">
        <authorList>
            <person name="Botero Cardona J."/>
        </authorList>
    </citation>
    <scope>NUCLEOTIDE SEQUENCE [LARGE SCALE GENOMIC DNA]</scope>
    <source>
        <strain evidence="3 4">LMG 33000</strain>
    </source>
</reference>
<keyword evidence="1" id="KW-0812">Transmembrane</keyword>
<accession>A0ABP0EUA2</accession>
<feature type="transmembrane region" description="Helical" evidence="1">
    <location>
        <begin position="55"/>
        <end position="82"/>
    </location>
</feature>
<dbReference type="SUPFAM" id="SSF48317">
    <property type="entry name" value="Acid phosphatase/Vanadium-dependent haloperoxidase"/>
    <property type="match status" value="1"/>
</dbReference>
<dbReference type="CDD" id="cd03392">
    <property type="entry name" value="PAP2_like_2"/>
    <property type="match status" value="1"/>
</dbReference>
<name>A0ABP0EUA2_9LACO</name>
<proteinExistence type="predicted"/>
<sequence length="222" mass="24695">MIIAVMPQQKRRAILAIIAAVILAVLVGTNFAFPSQIDETVRQFWAGVQTPYGDIVMAIATFLGAPAMDIIYVFLLAVVLFFADLKIPALWTLLTLGFGDIATSIIKAVVHRERPLGHLLTDNGPSFPSQHVFGFFVVVFIMFILVTPNINSAVTRIIVKWLLLTIGGMLMLSRMYLSAHFLTDTIGGFLFAYAWVIMCAGLYPGYARYLKKNFKLFARDEI</sequence>
<dbReference type="InterPro" id="IPR036938">
    <property type="entry name" value="PAP2/HPO_sf"/>
</dbReference>
<feature type="transmembrane region" description="Helical" evidence="1">
    <location>
        <begin position="89"/>
        <end position="110"/>
    </location>
</feature>
<dbReference type="RefSeq" id="WP_349642314.1">
    <property type="nucleotide sequence ID" value="NZ_CAWVOH010000003.1"/>
</dbReference>